<feature type="binding site" evidence="9">
    <location>
        <begin position="64"/>
        <end position="65"/>
    </location>
    <ligand>
        <name>substrate</name>
    </ligand>
</feature>
<dbReference type="InterPro" id="IPR037528">
    <property type="entry name" value="ArgB"/>
</dbReference>
<evidence type="ECO:0000313" key="12">
    <source>
        <dbReference type="Proteomes" id="UP000285138"/>
    </source>
</evidence>
<dbReference type="InterPro" id="IPR001057">
    <property type="entry name" value="Glu/AcGlu_kinase"/>
</dbReference>
<accession>A0A424YHM0</accession>
<comment type="subcellular location">
    <subcellularLocation>
        <location evidence="9">Cytoplasm</location>
    </subcellularLocation>
</comment>
<dbReference type="GO" id="GO:0005737">
    <property type="term" value="C:cytoplasm"/>
    <property type="evidence" value="ECO:0007669"/>
    <property type="project" value="UniProtKB-SubCell"/>
</dbReference>
<dbReference type="FunFam" id="3.40.1160.10:FF:000004">
    <property type="entry name" value="Acetylglutamate kinase"/>
    <property type="match status" value="1"/>
</dbReference>
<dbReference type="UniPathway" id="UPA00068">
    <property type="reaction ID" value="UER00107"/>
</dbReference>
<comment type="caution">
    <text evidence="11">The sequence shown here is derived from an EMBL/GenBank/DDBJ whole genome shotgun (WGS) entry which is preliminary data.</text>
</comment>
<feature type="site" description="Transition state stabilizer" evidence="9">
    <location>
        <position position="29"/>
    </location>
</feature>
<comment type="catalytic activity">
    <reaction evidence="8 9">
        <text>N-acetyl-L-glutamate + ATP = N-acetyl-L-glutamyl 5-phosphate + ADP</text>
        <dbReference type="Rhea" id="RHEA:14629"/>
        <dbReference type="ChEBI" id="CHEBI:30616"/>
        <dbReference type="ChEBI" id="CHEBI:44337"/>
        <dbReference type="ChEBI" id="CHEBI:57936"/>
        <dbReference type="ChEBI" id="CHEBI:456216"/>
        <dbReference type="EC" id="2.7.2.8"/>
    </reaction>
</comment>
<dbReference type="EC" id="2.7.2.8" evidence="9"/>
<evidence type="ECO:0000256" key="3">
    <source>
        <dbReference type="ARBA" id="ARBA00022605"/>
    </source>
</evidence>
<keyword evidence="2 9" id="KW-0055">Arginine biosynthesis</keyword>
<dbReference type="NCBIfam" id="TIGR00761">
    <property type="entry name" value="argB"/>
    <property type="match status" value="1"/>
</dbReference>
<evidence type="ECO:0000256" key="6">
    <source>
        <dbReference type="ARBA" id="ARBA00022777"/>
    </source>
</evidence>
<keyword evidence="7 9" id="KW-0067">ATP-binding</keyword>
<evidence type="ECO:0000259" key="10">
    <source>
        <dbReference type="Pfam" id="PF00696"/>
    </source>
</evidence>
<dbReference type="GO" id="GO:0042450">
    <property type="term" value="P:L-arginine biosynthetic process via ornithine"/>
    <property type="evidence" value="ECO:0007669"/>
    <property type="project" value="UniProtKB-UniRule"/>
</dbReference>
<dbReference type="Pfam" id="PF00696">
    <property type="entry name" value="AA_kinase"/>
    <property type="match status" value="1"/>
</dbReference>
<dbReference type="InterPro" id="IPR001048">
    <property type="entry name" value="Asp/Glu/Uridylate_kinase"/>
</dbReference>
<keyword evidence="4 9" id="KW-0808">Transferase</keyword>
<dbReference type="SUPFAM" id="SSF53633">
    <property type="entry name" value="Carbamate kinase-like"/>
    <property type="match status" value="1"/>
</dbReference>
<name>A0A424YHM0_9FIRM</name>
<proteinExistence type="inferred from homology"/>
<feature type="site" description="Transition state stabilizer" evidence="9">
    <location>
        <position position="253"/>
    </location>
</feature>
<dbReference type="Proteomes" id="UP000285138">
    <property type="component" value="Unassembled WGS sequence"/>
</dbReference>
<dbReference type="InterPro" id="IPR004662">
    <property type="entry name" value="AcgluKinase_fam"/>
</dbReference>
<dbReference type="PRINTS" id="PR00474">
    <property type="entry name" value="GLU5KINASE"/>
</dbReference>
<keyword evidence="9" id="KW-0963">Cytoplasm</keyword>
<evidence type="ECO:0000256" key="5">
    <source>
        <dbReference type="ARBA" id="ARBA00022741"/>
    </source>
</evidence>
<comment type="function">
    <text evidence="9">Catalyzes the ATP-dependent phosphorylation of N-acetyl-L-glutamate.</text>
</comment>
<evidence type="ECO:0000256" key="1">
    <source>
        <dbReference type="ARBA" id="ARBA00004828"/>
    </source>
</evidence>
<dbReference type="EMBL" id="QZAA01000057">
    <property type="protein sequence ID" value="RQD77690.1"/>
    <property type="molecule type" value="Genomic_DNA"/>
</dbReference>
<gene>
    <name evidence="9 11" type="primary">argB</name>
    <name evidence="11" type="ORF">D5R97_01850</name>
</gene>
<dbReference type="InterPro" id="IPR041727">
    <property type="entry name" value="NAGK-C"/>
</dbReference>
<dbReference type="CDD" id="cd04250">
    <property type="entry name" value="AAK_NAGK-C"/>
    <property type="match status" value="1"/>
</dbReference>
<dbReference type="AlphaFoldDB" id="A0A424YHM0"/>
<protein>
    <recommendedName>
        <fullName evidence="9">Acetylglutamate kinase</fullName>
        <ecNumber evidence="9">2.7.2.8</ecNumber>
    </recommendedName>
    <alternativeName>
        <fullName evidence="9">N-acetyl-L-glutamate 5-phosphotransferase</fullName>
    </alternativeName>
    <alternativeName>
        <fullName evidence="9">NAG kinase</fullName>
        <shortName evidence="9">NAGK</shortName>
    </alternativeName>
</protein>
<evidence type="ECO:0000313" key="11">
    <source>
        <dbReference type="EMBL" id="RQD77690.1"/>
    </source>
</evidence>
<keyword evidence="6 9" id="KW-0418">Kinase</keyword>
<evidence type="ECO:0000256" key="7">
    <source>
        <dbReference type="ARBA" id="ARBA00022840"/>
    </source>
</evidence>
<comment type="pathway">
    <text evidence="1 9">Amino-acid biosynthesis; L-arginine biosynthesis; N(2)-acetyl-L-ornithine from L-glutamate: step 2/4.</text>
</comment>
<evidence type="ECO:0000256" key="9">
    <source>
        <dbReference type="HAMAP-Rule" id="MF_00082"/>
    </source>
</evidence>
<dbReference type="GO" id="GO:0003991">
    <property type="term" value="F:acetylglutamate kinase activity"/>
    <property type="evidence" value="ECO:0007669"/>
    <property type="project" value="UniProtKB-UniRule"/>
</dbReference>
<dbReference type="GO" id="GO:0005524">
    <property type="term" value="F:ATP binding"/>
    <property type="evidence" value="ECO:0007669"/>
    <property type="project" value="UniProtKB-UniRule"/>
</dbReference>
<dbReference type="PIRSF" id="PIRSF000728">
    <property type="entry name" value="NAGK"/>
    <property type="match status" value="1"/>
</dbReference>
<organism evidence="11 12">
    <name type="scientific">Candidatus Syntrophonatronum acetioxidans</name>
    <dbReference type="NCBI Taxonomy" id="1795816"/>
    <lineage>
        <taxon>Bacteria</taxon>
        <taxon>Bacillati</taxon>
        <taxon>Bacillota</taxon>
        <taxon>Clostridia</taxon>
        <taxon>Eubacteriales</taxon>
        <taxon>Syntrophomonadaceae</taxon>
        <taxon>Candidatus Syntrophonatronum</taxon>
    </lineage>
</organism>
<keyword evidence="5 9" id="KW-0547">Nucleotide-binding</keyword>
<keyword evidence="3 9" id="KW-0028">Amino-acid biosynthesis</keyword>
<dbReference type="Gene3D" id="3.40.1160.10">
    <property type="entry name" value="Acetylglutamate kinase-like"/>
    <property type="match status" value="1"/>
</dbReference>
<reference evidence="11 12" key="1">
    <citation type="submission" date="2018-08" db="EMBL/GenBank/DDBJ databases">
        <title>The metabolism and importance of syntrophic acetate oxidation coupled to methane or sulfide production in haloalkaline environments.</title>
        <authorList>
            <person name="Timmers P.H.A."/>
            <person name="Vavourakis C.D."/>
            <person name="Sorokin D.Y."/>
            <person name="Sinninghe Damste J.S."/>
            <person name="Muyzer G."/>
            <person name="Stams A.J.M."/>
            <person name="Plugge C.M."/>
        </authorList>
    </citation>
    <scope>NUCLEOTIDE SEQUENCE [LARGE SCALE GENOMIC DNA]</scope>
    <source>
        <strain evidence="11">MSAO_Bac1</strain>
    </source>
</reference>
<evidence type="ECO:0000256" key="4">
    <source>
        <dbReference type="ARBA" id="ARBA00022679"/>
    </source>
</evidence>
<feature type="binding site" evidence="9">
    <location>
        <position position="86"/>
    </location>
    <ligand>
        <name>substrate</name>
    </ligand>
</feature>
<dbReference type="PANTHER" id="PTHR23342:SF0">
    <property type="entry name" value="N-ACETYLGLUTAMATE SYNTHASE, MITOCHONDRIAL"/>
    <property type="match status" value="1"/>
</dbReference>
<dbReference type="PANTHER" id="PTHR23342">
    <property type="entry name" value="N-ACETYLGLUTAMATE SYNTHASE"/>
    <property type="match status" value="1"/>
</dbReference>
<evidence type="ECO:0000256" key="2">
    <source>
        <dbReference type="ARBA" id="ARBA00022571"/>
    </source>
</evidence>
<comment type="similarity">
    <text evidence="9">Belongs to the acetylglutamate kinase family. ArgB subfamily.</text>
</comment>
<feature type="binding site" evidence="9">
    <location>
        <position position="190"/>
    </location>
    <ligand>
        <name>substrate</name>
    </ligand>
</feature>
<feature type="domain" description="Aspartate/glutamate/uridylate kinase" evidence="10">
    <location>
        <begin position="24"/>
        <end position="272"/>
    </location>
</feature>
<dbReference type="HAMAP" id="MF_00082">
    <property type="entry name" value="ArgB"/>
    <property type="match status" value="1"/>
</dbReference>
<dbReference type="InterPro" id="IPR036393">
    <property type="entry name" value="AceGlu_kinase-like_sf"/>
</dbReference>
<evidence type="ECO:0000256" key="8">
    <source>
        <dbReference type="ARBA" id="ARBA00048141"/>
    </source>
</evidence>
<sequence length="295" mass="32035">MKELIAKAEILIEALPYIRAFADKTIVIKYGGQAMVNDELKKMVIVDIILLKYIGLNPILVHGGGAEVTRLMERVGKKAEFQGGLRVTDKETMELVEMVLVGKVNKEIVGLINQYGGKAVGLSGKDSNLIIAQKRLPESLVVEGEEKVVDLGYVGDVTKINPEVVKTLSQQGYIPVISTIGVDLNGESLNINADHVAGEIAAALSAEKLMILTDVEGIFEDPGDTSTLISSLPREQALDMIKRGKISEGMIPKVEACLQALEHEVRRTHIVDGRISHSLLLEIFTDEGIGTMVIE</sequence>